<dbReference type="AlphaFoldDB" id="A0A518G7B7"/>
<name>A0A518G7B7_9BACT</name>
<reference evidence="2 3" key="1">
    <citation type="submission" date="2019-02" db="EMBL/GenBank/DDBJ databases">
        <title>Deep-cultivation of Planctomycetes and their phenomic and genomic characterization uncovers novel biology.</title>
        <authorList>
            <person name="Wiegand S."/>
            <person name="Jogler M."/>
            <person name="Boedeker C."/>
            <person name="Pinto D."/>
            <person name="Vollmers J."/>
            <person name="Rivas-Marin E."/>
            <person name="Kohn T."/>
            <person name="Peeters S.H."/>
            <person name="Heuer A."/>
            <person name="Rast P."/>
            <person name="Oberbeckmann S."/>
            <person name="Bunk B."/>
            <person name="Jeske O."/>
            <person name="Meyerdierks A."/>
            <person name="Storesund J.E."/>
            <person name="Kallscheuer N."/>
            <person name="Luecker S."/>
            <person name="Lage O.M."/>
            <person name="Pohl T."/>
            <person name="Merkel B.J."/>
            <person name="Hornburger P."/>
            <person name="Mueller R.-W."/>
            <person name="Bruemmer F."/>
            <person name="Labrenz M."/>
            <person name="Spormann A.M."/>
            <person name="Op den Camp H."/>
            <person name="Overmann J."/>
            <person name="Amann R."/>
            <person name="Jetten M.S.M."/>
            <person name="Mascher T."/>
            <person name="Medema M.H."/>
            <person name="Devos D.P."/>
            <person name="Kaster A.-K."/>
            <person name="Ovreas L."/>
            <person name="Rohde M."/>
            <person name="Galperin M.Y."/>
            <person name="Jogler C."/>
        </authorList>
    </citation>
    <scope>NUCLEOTIDE SEQUENCE [LARGE SCALE GENOMIC DNA]</scope>
    <source>
        <strain evidence="2 3">Q31a</strain>
    </source>
</reference>
<dbReference type="Proteomes" id="UP000318017">
    <property type="component" value="Chromosome"/>
</dbReference>
<feature type="chain" id="PRO_5022154243" evidence="1">
    <location>
        <begin position="23"/>
        <end position="92"/>
    </location>
</feature>
<sequence precursor="true">MFAKILVPSTLALLLSLSSGLAANCSAGEPAWTNHVLKRGVDRQVTNATDILERPYRPLHFYGNTVRRAHYRGTPRPSLGDVVKTVKYIAER</sequence>
<protein>
    <submittedName>
        <fullName evidence="2">Uncharacterized protein</fullName>
    </submittedName>
</protein>
<dbReference type="EMBL" id="CP036298">
    <property type="protein sequence ID" value="QDV24471.1"/>
    <property type="molecule type" value="Genomic_DNA"/>
</dbReference>
<dbReference type="OrthoDB" id="285306at2"/>
<accession>A0A518G7B7</accession>
<proteinExistence type="predicted"/>
<evidence type="ECO:0000313" key="3">
    <source>
        <dbReference type="Proteomes" id="UP000318017"/>
    </source>
</evidence>
<keyword evidence="3" id="KW-1185">Reference proteome</keyword>
<evidence type="ECO:0000256" key="1">
    <source>
        <dbReference type="SAM" id="SignalP"/>
    </source>
</evidence>
<keyword evidence="1" id="KW-0732">Signal</keyword>
<evidence type="ECO:0000313" key="2">
    <source>
        <dbReference type="EMBL" id="QDV24471.1"/>
    </source>
</evidence>
<gene>
    <name evidence="2" type="ORF">Q31a_27890</name>
</gene>
<dbReference type="RefSeq" id="WP_145078148.1">
    <property type="nucleotide sequence ID" value="NZ_CP036298.1"/>
</dbReference>
<organism evidence="2 3">
    <name type="scientific">Aureliella helgolandensis</name>
    <dbReference type="NCBI Taxonomy" id="2527968"/>
    <lineage>
        <taxon>Bacteria</taxon>
        <taxon>Pseudomonadati</taxon>
        <taxon>Planctomycetota</taxon>
        <taxon>Planctomycetia</taxon>
        <taxon>Pirellulales</taxon>
        <taxon>Pirellulaceae</taxon>
        <taxon>Aureliella</taxon>
    </lineage>
</organism>
<feature type="signal peptide" evidence="1">
    <location>
        <begin position="1"/>
        <end position="22"/>
    </location>
</feature>
<dbReference type="KEGG" id="ahel:Q31a_27890"/>